<evidence type="ECO:0000259" key="6">
    <source>
        <dbReference type="PROSITE" id="PS50835"/>
    </source>
</evidence>
<sequence length="113" mass="13082">MVTQSSTDLLSKEGESVTFNCTYSAGYPTLMWYLQEPSNSIIFIQHDQSTTDDLIPRFKHRFYATFVPKERFFTLTISPVTAEDSGIYYCVLRLTVIKCHYTGVQEKEGYEVR</sequence>
<name>A0AAV3A7N0_PYXAD</name>
<dbReference type="PANTHER" id="PTHR19367">
    <property type="entry name" value="T-CELL RECEPTOR ALPHA CHAIN V REGION"/>
    <property type="match status" value="1"/>
</dbReference>
<evidence type="ECO:0000256" key="4">
    <source>
        <dbReference type="ARBA" id="ARBA00023319"/>
    </source>
</evidence>
<dbReference type="InterPro" id="IPR003599">
    <property type="entry name" value="Ig_sub"/>
</dbReference>
<reference evidence="7" key="1">
    <citation type="thesis" date="2020" institute="ProQuest LLC" country="789 East Eisenhower Parkway, Ann Arbor, MI, USA">
        <title>Comparative Genomics and Chromosome Evolution.</title>
        <authorList>
            <person name="Mudd A.B."/>
        </authorList>
    </citation>
    <scope>NUCLEOTIDE SEQUENCE</scope>
    <source>
        <strain evidence="7">1538</strain>
        <tissue evidence="7">Blood</tissue>
    </source>
</reference>
<evidence type="ECO:0000256" key="2">
    <source>
        <dbReference type="ARBA" id="ARBA00023130"/>
    </source>
</evidence>
<keyword evidence="3" id="KW-0675">Receptor</keyword>
<keyword evidence="4" id="KW-0393">Immunoglobulin domain</keyword>
<keyword evidence="5" id="KW-1279">T cell receptor</keyword>
<accession>A0AAV3A7N0</accession>
<dbReference type="InterPro" id="IPR013783">
    <property type="entry name" value="Ig-like_fold"/>
</dbReference>
<dbReference type="PANTHER" id="PTHR19367:SF18">
    <property type="entry name" value="T CELL RECEPTOR ALPHA VARIABLE 16"/>
    <property type="match status" value="1"/>
</dbReference>
<evidence type="ECO:0000313" key="8">
    <source>
        <dbReference type="Proteomes" id="UP001181693"/>
    </source>
</evidence>
<dbReference type="SMART" id="SM00409">
    <property type="entry name" value="IG"/>
    <property type="match status" value="1"/>
</dbReference>
<evidence type="ECO:0000313" key="7">
    <source>
        <dbReference type="EMBL" id="DBA22693.1"/>
    </source>
</evidence>
<dbReference type="Proteomes" id="UP001181693">
    <property type="component" value="Unassembled WGS sequence"/>
</dbReference>
<keyword evidence="5" id="KW-0391">Immunity</keyword>
<evidence type="ECO:0000256" key="1">
    <source>
        <dbReference type="ARBA" id="ARBA00022729"/>
    </source>
</evidence>
<comment type="caution">
    <text evidence="7">The sequence shown here is derived from an EMBL/GenBank/DDBJ whole genome shotgun (WGS) entry which is preliminary data.</text>
</comment>
<dbReference type="GO" id="GO:0042101">
    <property type="term" value="C:T cell receptor complex"/>
    <property type="evidence" value="ECO:0007669"/>
    <property type="project" value="UniProtKB-KW"/>
</dbReference>
<keyword evidence="1" id="KW-0732">Signal</keyword>
<dbReference type="GO" id="GO:0002250">
    <property type="term" value="P:adaptive immune response"/>
    <property type="evidence" value="ECO:0007669"/>
    <property type="project" value="UniProtKB-KW"/>
</dbReference>
<dbReference type="EMBL" id="DYDO01000006">
    <property type="protein sequence ID" value="DBA22693.1"/>
    <property type="molecule type" value="Genomic_DNA"/>
</dbReference>
<dbReference type="InterPro" id="IPR013106">
    <property type="entry name" value="Ig_V-set"/>
</dbReference>
<proteinExistence type="predicted"/>
<dbReference type="Gene3D" id="2.60.40.10">
    <property type="entry name" value="Immunoglobulins"/>
    <property type="match status" value="1"/>
</dbReference>
<keyword evidence="2" id="KW-1064">Adaptive immunity</keyword>
<dbReference type="InterPro" id="IPR007110">
    <property type="entry name" value="Ig-like_dom"/>
</dbReference>
<evidence type="ECO:0000256" key="3">
    <source>
        <dbReference type="ARBA" id="ARBA00023170"/>
    </source>
</evidence>
<dbReference type="AlphaFoldDB" id="A0AAV3A7N0"/>
<feature type="domain" description="Ig-like" evidence="6">
    <location>
        <begin position="1"/>
        <end position="90"/>
    </location>
</feature>
<keyword evidence="8" id="KW-1185">Reference proteome</keyword>
<dbReference type="InterPro" id="IPR051287">
    <property type="entry name" value="TCR_variable_region"/>
</dbReference>
<gene>
    <name evidence="7" type="ORF">GDO54_013704</name>
</gene>
<dbReference type="SUPFAM" id="SSF48726">
    <property type="entry name" value="Immunoglobulin"/>
    <property type="match status" value="1"/>
</dbReference>
<organism evidence="7 8">
    <name type="scientific">Pyxicephalus adspersus</name>
    <name type="common">African bullfrog</name>
    <dbReference type="NCBI Taxonomy" id="30357"/>
    <lineage>
        <taxon>Eukaryota</taxon>
        <taxon>Metazoa</taxon>
        <taxon>Chordata</taxon>
        <taxon>Craniata</taxon>
        <taxon>Vertebrata</taxon>
        <taxon>Euteleostomi</taxon>
        <taxon>Amphibia</taxon>
        <taxon>Batrachia</taxon>
        <taxon>Anura</taxon>
        <taxon>Neobatrachia</taxon>
        <taxon>Ranoidea</taxon>
        <taxon>Pyxicephalidae</taxon>
        <taxon>Pyxicephalinae</taxon>
        <taxon>Pyxicephalus</taxon>
    </lineage>
</organism>
<protein>
    <recommendedName>
        <fullName evidence="6">Ig-like domain-containing protein</fullName>
    </recommendedName>
</protein>
<dbReference type="PROSITE" id="PS50835">
    <property type="entry name" value="IG_LIKE"/>
    <property type="match status" value="1"/>
</dbReference>
<dbReference type="Pfam" id="PF07686">
    <property type="entry name" value="V-set"/>
    <property type="match status" value="1"/>
</dbReference>
<evidence type="ECO:0000256" key="5">
    <source>
        <dbReference type="ARBA" id="ARBA00043266"/>
    </source>
</evidence>
<dbReference type="InterPro" id="IPR036179">
    <property type="entry name" value="Ig-like_dom_sf"/>
</dbReference>